<evidence type="ECO:0000313" key="2">
    <source>
        <dbReference type="Proteomes" id="UP000049127"/>
    </source>
</evidence>
<name>A0A0C7R1H9_PARSO</name>
<dbReference type="Pfam" id="PF04860">
    <property type="entry name" value="Phage_portal"/>
    <property type="match status" value="1"/>
</dbReference>
<proteinExistence type="predicted"/>
<accession>A0A0C7R1H9</accession>
<dbReference type="RefSeq" id="WP_055341074.1">
    <property type="nucleotide sequence ID" value="NZ_CEKZ01000001.1"/>
</dbReference>
<dbReference type="OrthoDB" id="9765386at2"/>
<dbReference type="EMBL" id="CEKZ01000001">
    <property type="protein sequence ID" value="CEQ02009.1"/>
    <property type="molecule type" value="Genomic_DNA"/>
</dbReference>
<dbReference type="InterPro" id="IPR006427">
    <property type="entry name" value="Portal_HK97"/>
</dbReference>
<protein>
    <submittedName>
        <fullName evidence="1">Portal protein</fullName>
    </submittedName>
</protein>
<dbReference type="AlphaFoldDB" id="A0A0C7R1H9"/>
<dbReference type="Proteomes" id="UP000049127">
    <property type="component" value="Unassembled WGS sequence"/>
</dbReference>
<dbReference type="NCBIfam" id="TIGR01537">
    <property type="entry name" value="portal_HK97"/>
    <property type="match status" value="1"/>
</dbReference>
<dbReference type="InterPro" id="IPR006944">
    <property type="entry name" value="Phage/GTA_portal"/>
</dbReference>
<organism evidence="1 2">
    <name type="scientific">Paraclostridium sordellii</name>
    <name type="common">Clostridium sordellii</name>
    <dbReference type="NCBI Taxonomy" id="1505"/>
    <lineage>
        <taxon>Bacteria</taxon>
        <taxon>Bacillati</taxon>
        <taxon>Bacillota</taxon>
        <taxon>Clostridia</taxon>
        <taxon>Peptostreptococcales</taxon>
        <taxon>Peptostreptococcaceae</taxon>
        <taxon>Paraclostridium</taxon>
    </lineage>
</organism>
<sequence>MNLIKNLKNLILPKPQTVDMKNEKLLEWLGITTRNKSILSEVTYFTCLKMLSETLGKMPIKMYQETEKGVIRAAPNKAYNLLKVRPNPYMTPSIFWATVENNRNHFGNAYVYIRKEFKREKYGATYEIKDLWIMPSSDVQVIIDDAGILGIKDAIWYVYTDKYTGEQFVFKNEEVLHFKTSFTFDGILGEPVSKILKYTLEGGVESQNFINNLYKTGLTAKATLEYTGDLDKSKEDKLIEGISRFANGSDNAGKIIPIPLGMKITPLNIKLTDSQFYELKKFSSLQIAGAFGIKPNQINNYEKSSYSSGEMQQLSFYVDTEQFILKQYEEEICYKLLSDEDKKENKYYKFNEKAILRTDAKTQAECLTSFVNNAIYTPNDARAILDMPAKEGGDVLVCNGNYIPITKVGKQYEEGGENSE</sequence>
<reference evidence="2" key="1">
    <citation type="submission" date="2015-01" db="EMBL/GenBank/DDBJ databases">
        <authorList>
            <person name="Aslett M.A."/>
            <person name="De Silva N."/>
        </authorList>
    </citation>
    <scope>NUCLEOTIDE SEQUENCE [LARGE SCALE GENOMIC DNA]</scope>
    <source>
        <strain evidence="2">R28058</strain>
    </source>
</reference>
<evidence type="ECO:0000313" key="1">
    <source>
        <dbReference type="EMBL" id="CEQ02009.1"/>
    </source>
</evidence>
<gene>
    <name evidence="1" type="ORF">R28058_33791</name>
</gene>